<dbReference type="Proteomes" id="UP000250086">
    <property type="component" value="Unassembled WGS sequence"/>
</dbReference>
<dbReference type="REBASE" id="377846">
    <property type="entry name" value="Ath13093ORF2457P"/>
</dbReference>
<evidence type="ECO:0000313" key="4">
    <source>
        <dbReference type="Proteomes" id="UP000250086"/>
    </source>
</evidence>
<reference evidence="3 4" key="1">
    <citation type="submission" date="2018-06" db="EMBL/GenBank/DDBJ databases">
        <authorList>
            <consortium name="Pathogen Informatics"/>
            <person name="Doyle S."/>
        </authorList>
    </citation>
    <scope>NUCLEOTIDE SEQUENCE [LARGE SCALE GENOMIC DNA]</scope>
    <source>
        <strain evidence="3 4">NCTC13093</strain>
    </source>
</reference>
<proteinExistence type="predicted"/>
<dbReference type="Pfam" id="PF04313">
    <property type="entry name" value="HSDR_N"/>
    <property type="match status" value="1"/>
</dbReference>
<dbReference type="GO" id="GO:0005829">
    <property type="term" value="C:cytosol"/>
    <property type="evidence" value="ECO:0007669"/>
    <property type="project" value="TreeGrafter"/>
</dbReference>
<feature type="domain" description="Helicase C-terminal" evidence="2">
    <location>
        <begin position="619"/>
        <end position="779"/>
    </location>
</feature>
<dbReference type="GO" id="GO:0003677">
    <property type="term" value="F:DNA binding"/>
    <property type="evidence" value="ECO:0007669"/>
    <property type="project" value="UniProtKB-KW"/>
</dbReference>
<dbReference type="InterPro" id="IPR001650">
    <property type="entry name" value="Helicase_C-like"/>
</dbReference>
<evidence type="ECO:0000313" key="3">
    <source>
        <dbReference type="EMBL" id="SPT71033.1"/>
    </source>
</evidence>
<dbReference type="Pfam" id="PF00271">
    <property type="entry name" value="Helicase_C"/>
    <property type="match status" value="1"/>
</dbReference>
<dbReference type="PROSITE" id="PS51194">
    <property type="entry name" value="HELICASE_CTER"/>
    <property type="match status" value="1"/>
</dbReference>
<dbReference type="Pfam" id="PF04851">
    <property type="entry name" value="ResIII"/>
    <property type="match status" value="1"/>
</dbReference>
<organism evidence="3 4">
    <name type="scientific">Anaerobiospirillum thomasii</name>
    <dbReference type="NCBI Taxonomy" id="179995"/>
    <lineage>
        <taxon>Bacteria</taxon>
        <taxon>Pseudomonadati</taxon>
        <taxon>Pseudomonadota</taxon>
        <taxon>Gammaproteobacteria</taxon>
        <taxon>Aeromonadales</taxon>
        <taxon>Succinivibrionaceae</taxon>
        <taxon>Anaerobiospirillum</taxon>
    </lineage>
</organism>
<sequence>MSNFQFLEKQQNFNSFSSQAVKAEKMLLVDPDSSILQSRVTLEKATAWVFSVDKTLKDFKGSTTFDCLTYPKFRALIGQQLLDRLHLIRKAGNNVAHGKMSFRFDQAVIVLNLLYDYCDWIDQIYGNGQTYHRFNAAIYTTASTAKVNTQTAAAPVVAPHITVTETVKTVSASGSALKSTLSESKNIQKEVLSLRKTYTKDAIDNLNKDKKVKQQSYVKPQSTISEADTRKFFIDTRLRDCGWKEGVDWINEFKISDLGVNATDSGRADYVLLDDDRTPLAVIEAKSTSESVETGRYQAKLYADALEKKYGVKPVIFLSNGLEIRMSNDGYAERKVSTFFSKSDLQSLMFNRRHREPIDTFDVSDICNRYYQKEAITAACHHFSQNFRKALLVMATGSGKTRTVLGLIKVLTERGWVKNVLFLADRTSLVSQAYSAAKLNLKSYPLSNLCSEKKEDRDTGARIIFSTYQTMIGTIDKELDKNGVRLFTPGHFDLIICDEAHRSIYNRYKDIFDYFDSLLVGLTATPKDDIGRNTYKIFDLEDGDPNYYYSLEQAVKDEYLVDYSTFEIDTTFLTRGIDYKSLSDDDKEQYEELFSDEDGFIPETISSKAINDWLFNKDTIRKILYRLMESGIRIDSGNTIGKTIIFARNHQHAEVIKAVFHEQYSSYSNEFCSVIDTHIKFYDALIEEFKKKDGKIQIAISVDMLDTGIDVPECVNLVFFKPVYSLAKFWQMIGRGTRLCPKLIDGEDKDCFYIFDACQNFEFFRTNKKGIKTKNRPSLEHRTFQIRLNLLKAMQLNQDIESEDYQKETIDDLIAKVRTINKKSFASLGHEQAIVNFSDSKAYLSLADSDIQSAVDELGRLIVSDSSDHISARRFDHLMYGLEYDFVAAKTSGFKMRLKY</sequence>
<dbReference type="CDD" id="cd18032">
    <property type="entry name" value="DEXHc_RE_I_III_res"/>
    <property type="match status" value="1"/>
</dbReference>
<dbReference type="InterPro" id="IPR007409">
    <property type="entry name" value="Restrct_endonuc_type1_HsdR_N"/>
</dbReference>
<dbReference type="InterPro" id="IPR014001">
    <property type="entry name" value="Helicase_ATP-bd"/>
</dbReference>
<dbReference type="Gene3D" id="3.40.50.300">
    <property type="entry name" value="P-loop containing nucleotide triphosphate hydrolases"/>
    <property type="match status" value="2"/>
</dbReference>
<gene>
    <name evidence="3" type="ORF">NCTC13093_02463</name>
</gene>
<dbReference type="GO" id="GO:0009307">
    <property type="term" value="P:DNA restriction-modification system"/>
    <property type="evidence" value="ECO:0007669"/>
    <property type="project" value="UniProtKB-KW"/>
</dbReference>
<name>A0A2X0VBB6_9GAMM</name>
<evidence type="ECO:0000259" key="2">
    <source>
        <dbReference type="PROSITE" id="PS51194"/>
    </source>
</evidence>
<dbReference type="PROSITE" id="PS51192">
    <property type="entry name" value="HELICASE_ATP_BIND_1"/>
    <property type="match status" value="1"/>
</dbReference>
<dbReference type="EMBL" id="UAPV01000001">
    <property type="protein sequence ID" value="SPT71033.1"/>
    <property type="molecule type" value="Genomic_DNA"/>
</dbReference>
<dbReference type="AlphaFoldDB" id="A0A2X0VBB6"/>
<dbReference type="InterPro" id="IPR050742">
    <property type="entry name" value="Helicase_Restrict-Modif_Enz"/>
</dbReference>
<dbReference type="GO" id="GO:0005524">
    <property type="term" value="F:ATP binding"/>
    <property type="evidence" value="ECO:0007669"/>
    <property type="project" value="UniProtKB-KW"/>
</dbReference>
<dbReference type="SMART" id="SM00487">
    <property type="entry name" value="DEXDc"/>
    <property type="match status" value="1"/>
</dbReference>
<evidence type="ECO:0000259" key="1">
    <source>
        <dbReference type="PROSITE" id="PS51192"/>
    </source>
</evidence>
<dbReference type="GO" id="GO:0009035">
    <property type="term" value="F:type I site-specific deoxyribonuclease activity"/>
    <property type="evidence" value="ECO:0007669"/>
    <property type="project" value="UniProtKB-EC"/>
</dbReference>
<dbReference type="InterPro" id="IPR006935">
    <property type="entry name" value="Helicase/UvrB_N"/>
</dbReference>
<dbReference type="Gene3D" id="3.90.1570.30">
    <property type="match status" value="1"/>
</dbReference>
<dbReference type="PANTHER" id="PTHR47396:SF1">
    <property type="entry name" value="ATP-DEPENDENT HELICASE IRC3-RELATED"/>
    <property type="match status" value="1"/>
</dbReference>
<keyword evidence="4" id="KW-1185">Reference proteome</keyword>
<accession>A0A2X0VBB6</accession>
<dbReference type="InterPro" id="IPR027417">
    <property type="entry name" value="P-loop_NTPase"/>
</dbReference>
<dbReference type="RefSeq" id="WP_113745039.1">
    <property type="nucleotide sequence ID" value="NZ_UAPV01000001.1"/>
</dbReference>
<protein>
    <submittedName>
        <fullName evidence="3">Type I restriction enzyme EcoKI subunit R</fullName>
    </submittedName>
</protein>
<dbReference type="SUPFAM" id="SSF52540">
    <property type="entry name" value="P-loop containing nucleoside triphosphate hydrolases"/>
    <property type="match status" value="2"/>
</dbReference>
<feature type="domain" description="Helicase ATP-binding" evidence="1">
    <location>
        <begin position="381"/>
        <end position="544"/>
    </location>
</feature>
<dbReference type="PANTHER" id="PTHR47396">
    <property type="entry name" value="TYPE I RESTRICTION ENZYME ECOKI R PROTEIN"/>
    <property type="match status" value="1"/>
</dbReference>
<dbReference type="CDD" id="cd18799">
    <property type="entry name" value="SF2_C_EcoAI-like"/>
    <property type="match status" value="1"/>
</dbReference>